<dbReference type="AlphaFoldDB" id="A0AAJ0HB29"/>
<dbReference type="Proteomes" id="UP001275084">
    <property type="component" value="Unassembled WGS sequence"/>
</dbReference>
<feature type="region of interest" description="Disordered" evidence="1">
    <location>
        <begin position="229"/>
        <end position="259"/>
    </location>
</feature>
<evidence type="ECO:0000313" key="3">
    <source>
        <dbReference type="Proteomes" id="UP001275084"/>
    </source>
</evidence>
<reference evidence="2" key="1">
    <citation type="journal article" date="2023" name="Mol. Phylogenet. Evol.">
        <title>Genome-scale phylogeny and comparative genomics of the fungal order Sordariales.</title>
        <authorList>
            <person name="Hensen N."/>
            <person name="Bonometti L."/>
            <person name="Westerberg I."/>
            <person name="Brannstrom I.O."/>
            <person name="Guillou S."/>
            <person name="Cros-Aarteil S."/>
            <person name="Calhoun S."/>
            <person name="Haridas S."/>
            <person name="Kuo A."/>
            <person name="Mondo S."/>
            <person name="Pangilinan J."/>
            <person name="Riley R."/>
            <person name="LaButti K."/>
            <person name="Andreopoulos B."/>
            <person name="Lipzen A."/>
            <person name="Chen C."/>
            <person name="Yan M."/>
            <person name="Daum C."/>
            <person name="Ng V."/>
            <person name="Clum A."/>
            <person name="Steindorff A."/>
            <person name="Ohm R.A."/>
            <person name="Martin F."/>
            <person name="Silar P."/>
            <person name="Natvig D.O."/>
            <person name="Lalanne C."/>
            <person name="Gautier V."/>
            <person name="Ament-Velasquez S.L."/>
            <person name="Kruys A."/>
            <person name="Hutchinson M.I."/>
            <person name="Powell A.J."/>
            <person name="Barry K."/>
            <person name="Miller A.N."/>
            <person name="Grigoriev I.V."/>
            <person name="Debuchy R."/>
            <person name="Gladieux P."/>
            <person name="Hiltunen Thoren M."/>
            <person name="Johannesson H."/>
        </authorList>
    </citation>
    <scope>NUCLEOTIDE SEQUENCE</scope>
    <source>
        <strain evidence="2">CBS 955.72</strain>
    </source>
</reference>
<evidence type="ECO:0000256" key="1">
    <source>
        <dbReference type="SAM" id="MobiDB-lite"/>
    </source>
</evidence>
<proteinExistence type="predicted"/>
<feature type="region of interest" description="Disordered" evidence="1">
    <location>
        <begin position="184"/>
        <end position="207"/>
    </location>
</feature>
<gene>
    <name evidence="2" type="ORF">B0T25DRAFT_612728</name>
</gene>
<feature type="compositionally biased region" description="Basic and acidic residues" evidence="1">
    <location>
        <begin position="231"/>
        <end position="245"/>
    </location>
</feature>
<name>A0AAJ0HB29_9PEZI</name>
<protein>
    <submittedName>
        <fullName evidence="2">Uncharacterized protein</fullName>
    </submittedName>
</protein>
<comment type="caution">
    <text evidence="2">The sequence shown here is derived from an EMBL/GenBank/DDBJ whole genome shotgun (WGS) entry which is preliminary data.</text>
</comment>
<dbReference type="EMBL" id="JAUIQD010000006">
    <property type="protein sequence ID" value="KAK3346318.1"/>
    <property type="molecule type" value="Genomic_DNA"/>
</dbReference>
<organism evidence="2 3">
    <name type="scientific">Lasiosphaeria hispida</name>
    <dbReference type="NCBI Taxonomy" id="260671"/>
    <lineage>
        <taxon>Eukaryota</taxon>
        <taxon>Fungi</taxon>
        <taxon>Dikarya</taxon>
        <taxon>Ascomycota</taxon>
        <taxon>Pezizomycotina</taxon>
        <taxon>Sordariomycetes</taxon>
        <taxon>Sordariomycetidae</taxon>
        <taxon>Sordariales</taxon>
        <taxon>Lasiosphaeriaceae</taxon>
        <taxon>Lasiosphaeria</taxon>
    </lineage>
</organism>
<reference evidence="2" key="2">
    <citation type="submission" date="2023-06" db="EMBL/GenBank/DDBJ databases">
        <authorList>
            <consortium name="Lawrence Berkeley National Laboratory"/>
            <person name="Haridas S."/>
            <person name="Hensen N."/>
            <person name="Bonometti L."/>
            <person name="Westerberg I."/>
            <person name="Brannstrom I.O."/>
            <person name="Guillou S."/>
            <person name="Cros-Aarteil S."/>
            <person name="Calhoun S."/>
            <person name="Kuo A."/>
            <person name="Mondo S."/>
            <person name="Pangilinan J."/>
            <person name="Riley R."/>
            <person name="Labutti K."/>
            <person name="Andreopoulos B."/>
            <person name="Lipzen A."/>
            <person name="Chen C."/>
            <person name="Yanf M."/>
            <person name="Daum C."/>
            <person name="Ng V."/>
            <person name="Clum A."/>
            <person name="Steindorff A."/>
            <person name="Ohm R."/>
            <person name="Martin F."/>
            <person name="Silar P."/>
            <person name="Natvig D."/>
            <person name="Lalanne C."/>
            <person name="Gautier V."/>
            <person name="Ament-Velasquez S.L."/>
            <person name="Kruys A."/>
            <person name="Hutchinson M.I."/>
            <person name="Powell A.J."/>
            <person name="Barry K."/>
            <person name="Miller A.N."/>
            <person name="Grigoriev I.V."/>
            <person name="Debuchy R."/>
            <person name="Gladieux P."/>
            <person name="Thoren M.H."/>
            <person name="Johannesson H."/>
        </authorList>
    </citation>
    <scope>NUCLEOTIDE SEQUENCE</scope>
    <source>
        <strain evidence="2">CBS 955.72</strain>
    </source>
</reference>
<evidence type="ECO:0000313" key="2">
    <source>
        <dbReference type="EMBL" id="KAK3346318.1"/>
    </source>
</evidence>
<accession>A0AAJ0HB29</accession>
<feature type="compositionally biased region" description="Polar residues" evidence="1">
    <location>
        <begin position="186"/>
        <end position="197"/>
    </location>
</feature>
<keyword evidence="3" id="KW-1185">Reference proteome</keyword>
<sequence>MYRALEMGYDEGEDEEGEDEDIDEFLLMEGLGNIEDENNNTLFEYSHTSIFDDNVPARYNYSYEDEGTQDSRRYFVGNLGTRKQATASLVQDQDTKEYFVRKALTPQKGPDPPKKPQHEVRILDDIKTFPTDRYPTPRLAECLSAVDVKMETCTCGMYLSIGLLSRIYPTSTSETLAQPVQMGFRRSTNSTSETQCPSGPPWVVHSAGEEPIPAFDLLEDFLDLAQELDEEDRKTASKESEEKCLGDGPLDERDSEEALNPGHRLPGLWYLARNWLTLLDLGTHHWPGRQGYGSDGSDAGESSSGSSLPVAPAAALRRMDWRLLGGLPRNRDLANLADDEEEIPNIKTEKRIKAEIDDDNYWAYLSRILW</sequence>